<dbReference type="AlphaFoldDB" id="A0A923HV08"/>
<evidence type="ECO:0000313" key="2">
    <source>
        <dbReference type="Proteomes" id="UP000616595"/>
    </source>
</evidence>
<dbReference type="InterPro" id="IPR016024">
    <property type="entry name" value="ARM-type_fold"/>
</dbReference>
<evidence type="ECO:0000313" key="1">
    <source>
        <dbReference type="EMBL" id="MBC3887094.1"/>
    </source>
</evidence>
<reference evidence="1" key="1">
    <citation type="submission" date="2019-10" db="EMBL/GenBank/DDBJ databases">
        <authorList>
            <person name="Ross D.E."/>
            <person name="Gulliver D."/>
        </authorList>
    </citation>
    <scope>NUCLEOTIDE SEQUENCE</scope>
    <source>
        <strain evidence="1">DER-2019</strain>
    </source>
</reference>
<sequence>MIPDYVDNAALVHKRTWNDTIDFIHCNSALIADGIEKKNQMIDIDGLSSIETVNRPTFLLAHNPFGNINEEQQSRIKDYIRINNVHAYFCGDTHLSGVTQITYEDDQNKQIPCITCYCSTPNPRDTYSEFGVIVGEWEGDSDKAVLNGWKWKSGIGFEPDEKIWKRSIFMGMPENKSPFGRKKSEFEICIDSLKKPSLEGISDLDYRSKKMPFTGREGEMKVLMDFLNDDRQFLWWAIIASGGTGKSRLVLEFIESNMMMVSWKMLFLQDAFFISYNKSNWFDWSYPDNLLLVVDYVQIRSQIIAEFITGLASSCTLSKKIRILLIEREADESALWYKNNFDTTVIKGTRYKEFYKLKTINDEKLKKLASNYLLENYSKQINENELNSVLTQLAEVDPEKRILFLMMILDARNENTEKWRNWDKNQLSDYIVKRELQNIKNRFAGLTEDIYKAYNRLLCFATMTEMLNLEDPPVDLPVFLQKDCERLSNAFAFNSELMALLQENELVIRPYTPDILGEYLSLVLFQEVFRSQSEKEAVIEAAQKIGGQNYYIFLGRCFNDGMNCAENFKKLFNEKWFFITPDSNENKILLSVCLYILIFDQDPAAAMETVKRLENLSSENRGIEEIKIYLAESLAVQALDQDPAAAMETVKRLENLSSENPGIEKIKICLAEGLAGLIRNQDPVAAAEVVERLENLSSKNPGIEEIKACLAEILVLQRLQQDLGVTAETVKRLENLSSENPENERIKMVLAEGLAKLTRHQDLAATAETVKRLENLSNENPENERIKMALFEGLARLTRHQDPVAAMETVERLENLNSENPENESIKRALAEGLAGLTRHQDLAAAMETVERLGNLSSENPEVQEIKLTLANCLVKLALDQELPAAVEAVERLENLSNENPGIEDMKIFLTLGLVGLTINQDPAAAMETVERLENLSSENPGIEKIKIYLAESLAGLTHHQDPVAAMETVERLENLSSENPGIEKIKTLLAESLARLTPHL</sequence>
<name>A0A923HV08_9FIRM</name>
<keyword evidence="2" id="KW-1185">Reference proteome</keyword>
<comment type="caution">
    <text evidence="1">The sequence shown here is derived from an EMBL/GenBank/DDBJ whole genome shotgun (WGS) entry which is preliminary data.</text>
</comment>
<dbReference type="Proteomes" id="UP000616595">
    <property type="component" value="Unassembled WGS sequence"/>
</dbReference>
<protein>
    <submittedName>
        <fullName evidence="1">Uncharacterized protein</fullName>
    </submittedName>
</protein>
<gene>
    <name evidence="1" type="ORF">GH810_02060</name>
</gene>
<dbReference type="SUPFAM" id="SSF48371">
    <property type="entry name" value="ARM repeat"/>
    <property type="match status" value="1"/>
</dbReference>
<dbReference type="EMBL" id="WJBD01000002">
    <property type="protein sequence ID" value="MBC3887094.1"/>
    <property type="molecule type" value="Genomic_DNA"/>
</dbReference>
<organism evidence="1 2">
    <name type="scientific">Acetobacterium paludosum</name>
    <dbReference type="NCBI Taxonomy" id="52693"/>
    <lineage>
        <taxon>Bacteria</taxon>
        <taxon>Bacillati</taxon>
        <taxon>Bacillota</taxon>
        <taxon>Clostridia</taxon>
        <taxon>Eubacteriales</taxon>
        <taxon>Eubacteriaceae</taxon>
        <taxon>Acetobacterium</taxon>
    </lineage>
</organism>
<reference evidence="1" key="2">
    <citation type="submission" date="2020-10" db="EMBL/GenBank/DDBJ databases">
        <title>Comparative genomics of the Acetobacterium genus.</title>
        <authorList>
            <person name="Marshall C."/>
            <person name="May H."/>
            <person name="Norman S."/>
        </authorList>
    </citation>
    <scope>NUCLEOTIDE SEQUENCE</scope>
    <source>
        <strain evidence="1">DER-2019</strain>
    </source>
</reference>
<accession>A0A923HV08</accession>
<dbReference type="InterPro" id="IPR011989">
    <property type="entry name" value="ARM-like"/>
</dbReference>
<dbReference type="Gene3D" id="1.25.10.10">
    <property type="entry name" value="Leucine-rich Repeat Variant"/>
    <property type="match status" value="1"/>
</dbReference>
<proteinExistence type="predicted"/>